<organism evidence="1 2">
    <name type="scientific">Tumidithrix elongata BACA0141</name>
    <dbReference type="NCBI Taxonomy" id="2716417"/>
    <lineage>
        <taxon>Bacteria</taxon>
        <taxon>Bacillati</taxon>
        <taxon>Cyanobacteriota</taxon>
        <taxon>Cyanophyceae</taxon>
        <taxon>Pseudanabaenales</taxon>
        <taxon>Pseudanabaenaceae</taxon>
        <taxon>Tumidithrix</taxon>
        <taxon>Tumidithrix elongata</taxon>
    </lineage>
</organism>
<proteinExistence type="predicted"/>
<reference evidence="1" key="1">
    <citation type="submission" date="2024-01" db="EMBL/GenBank/DDBJ databases">
        <title>Bank of Algae and Cyanobacteria of the Azores (BACA) strain genomes.</title>
        <authorList>
            <person name="Luz R."/>
            <person name="Cordeiro R."/>
            <person name="Fonseca A."/>
            <person name="Goncalves V."/>
        </authorList>
    </citation>
    <scope>NUCLEOTIDE SEQUENCE</scope>
    <source>
        <strain evidence="1">BACA0141</strain>
    </source>
</reference>
<dbReference type="InterPro" id="IPR037479">
    <property type="entry name" value="Tauto_MSAD"/>
</dbReference>
<accession>A0AAW9Q7F8</accession>
<gene>
    <name evidence="1" type="ORF">V2H45_19205</name>
</gene>
<evidence type="ECO:0000313" key="1">
    <source>
        <dbReference type="EMBL" id="MEE3718876.1"/>
    </source>
</evidence>
<dbReference type="PANTHER" id="PTHR38460">
    <property type="entry name" value="TAUTOMERASE YOLI-RELATED"/>
    <property type="match status" value="1"/>
</dbReference>
<dbReference type="SUPFAM" id="SSF55331">
    <property type="entry name" value="Tautomerase/MIF"/>
    <property type="match status" value="1"/>
</dbReference>
<dbReference type="InterPro" id="IPR014347">
    <property type="entry name" value="Tautomerase/MIF_sf"/>
</dbReference>
<sequence>MAQVKIYGLRSHLDPIKKQLSDLIHACVMEALHYPADKRAHRFFPLAKEDFFYPQGRSDRYTILEFSMFEGRSVEAKKQLMRLLFTHCQQELGISPQDLEITIFENPKHNWGFRGLPGDEHTLNYKVEV</sequence>
<name>A0AAW9Q7F8_9CYAN</name>
<protein>
    <submittedName>
        <fullName evidence="1">Tautomerase family protein</fullName>
    </submittedName>
</protein>
<keyword evidence="2" id="KW-1185">Reference proteome</keyword>
<dbReference type="Proteomes" id="UP001333818">
    <property type="component" value="Unassembled WGS sequence"/>
</dbReference>
<dbReference type="AlphaFoldDB" id="A0AAW9Q7F8"/>
<comment type="caution">
    <text evidence="1">The sequence shown here is derived from an EMBL/GenBank/DDBJ whole genome shotgun (WGS) entry which is preliminary data.</text>
</comment>
<dbReference type="RefSeq" id="WP_330485312.1">
    <property type="nucleotide sequence ID" value="NZ_JAZBJZ010000098.1"/>
</dbReference>
<evidence type="ECO:0000313" key="2">
    <source>
        <dbReference type="Proteomes" id="UP001333818"/>
    </source>
</evidence>
<dbReference type="Pfam" id="PF14552">
    <property type="entry name" value="Tautomerase_2"/>
    <property type="match status" value="1"/>
</dbReference>
<dbReference type="PANTHER" id="PTHR38460:SF1">
    <property type="entry name" value="TAUTOMERASE YOLI-RELATED"/>
    <property type="match status" value="1"/>
</dbReference>
<dbReference type="Gene3D" id="3.30.429.10">
    <property type="entry name" value="Macrophage Migration Inhibitory Factor"/>
    <property type="match status" value="1"/>
</dbReference>
<dbReference type="EMBL" id="JAZBJZ010000098">
    <property type="protein sequence ID" value="MEE3718876.1"/>
    <property type="molecule type" value="Genomic_DNA"/>
</dbReference>